<dbReference type="InterPro" id="IPR013601">
    <property type="entry name" value="FAE1_typ3_polyketide_synth"/>
</dbReference>
<dbReference type="AlphaFoldDB" id="A0A835DE95"/>
<dbReference type="InterPro" id="IPR013747">
    <property type="entry name" value="ACP_syn_III_C"/>
</dbReference>
<name>A0A835DE95_TETSI</name>
<evidence type="ECO:0000256" key="1">
    <source>
        <dbReference type="ARBA" id="ARBA00005531"/>
    </source>
</evidence>
<dbReference type="Gene3D" id="3.40.47.10">
    <property type="match status" value="1"/>
</dbReference>
<evidence type="ECO:0000313" key="7">
    <source>
        <dbReference type="EMBL" id="KAF8397562.1"/>
    </source>
</evidence>
<comment type="similarity">
    <text evidence="1 4">Belongs to the thiolase-like superfamily. Chalcone/stilbene synthases family.</text>
</comment>
<dbReference type="InterPro" id="IPR012392">
    <property type="entry name" value="3-ktacl-CoA_syn"/>
</dbReference>
<feature type="domain" description="FAE" evidence="5">
    <location>
        <begin position="28"/>
        <end position="309"/>
    </location>
</feature>
<evidence type="ECO:0000256" key="2">
    <source>
        <dbReference type="ARBA" id="ARBA00022679"/>
    </source>
</evidence>
<keyword evidence="3 4" id="KW-0012">Acyltransferase</keyword>
<organism evidence="7 8">
    <name type="scientific">Tetracentron sinense</name>
    <name type="common">Spur-leaf</name>
    <dbReference type="NCBI Taxonomy" id="13715"/>
    <lineage>
        <taxon>Eukaryota</taxon>
        <taxon>Viridiplantae</taxon>
        <taxon>Streptophyta</taxon>
        <taxon>Embryophyta</taxon>
        <taxon>Tracheophyta</taxon>
        <taxon>Spermatophyta</taxon>
        <taxon>Magnoliopsida</taxon>
        <taxon>Trochodendrales</taxon>
        <taxon>Trochodendraceae</taxon>
        <taxon>Tetracentron</taxon>
    </lineage>
</organism>
<evidence type="ECO:0000313" key="8">
    <source>
        <dbReference type="Proteomes" id="UP000655225"/>
    </source>
</evidence>
<dbReference type="OMA" id="EDAYSCC"/>
<dbReference type="EC" id="2.3.1.-" evidence="4"/>
<dbReference type="GO" id="GO:0006633">
    <property type="term" value="P:fatty acid biosynthetic process"/>
    <property type="evidence" value="ECO:0007669"/>
    <property type="project" value="UniProtKB-UniPathway"/>
</dbReference>
<comment type="caution">
    <text evidence="7">The sequence shown here is derived from an EMBL/GenBank/DDBJ whole genome shotgun (WGS) entry which is preliminary data.</text>
</comment>
<evidence type="ECO:0000256" key="3">
    <source>
        <dbReference type="ARBA" id="ARBA00023315"/>
    </source>
</evidence>
<evidence type="ECO:0000259" key="5">
    <source>
        <dbReference type="Pfam" id="PF08392"/>
    </source>
</evidence>
<dbReference type="SUPFAM" id="SSF53901">
    <property type="entry name" value="Thiolase-like"/>
    <property type="match status" value="1"/>
</dbReference>
<keyword evidence="2 4" id="KW-0808">Transferase</keyword>
<dbReference type="GO" id="GO:0016747">
    <property type="term" value="F:acyltransferase activity, transferring groups other than amino-acyl groups"/>
    <property type="evidence" value="ECO:0007669"/>
    <property type="project" value="InterPro"/>
</dbReference>
<dbReference type="InterPro" id="IPR016039">
    <property type="entry name" value="Thiolase-like"/>
</dbReference>
<dbReference type="GO" id="GO:0016020">
    <property type="term" value="C:membrane"/>
    <property type="evidence" value="ECO:0007669"/>
    <property type="project" value="InterPro"/>
</dbReference>
<dbReference type="PANTHER" id="PTHR31561">
    <property type="entry name" value="3-KETOACYL-COA SYNTHASE"/>
    <property type="match status" value="1"/>
</dbReference>
<dbReference type="OrthoDB" id="329835at2759"/>
<feature type="domain" description="Beta-ketoacyl-[acyl-carrier-protein] synthase III C-terminal" evidence="6">
    <location>
        <begin position="333"/>
        <end position="415"/>
    </location>
</feature>
<proteinExistence type="inferred from homology"/>
<dbReference type="Pfam" id="PF08541">
    <property type="entry name" value="ACP_syn_III_C"/>
    <property type="match status" value="1"/>
</dbReference>
<dbReference type="Pfam" id="PF08392">
    <property type="entry name" value="FAE1_CUT1_RppA"/>
    <property type="match status" value="1"/>
</dbReference>
<gene>
    <name evidence="7" type="ORF">HHK36_016481</name>
</gene>
<evidence type="ECO:0000259" key="6">
    <source>
        <dbReference type="Pfam" id="PF08541"/>
    </source>
</evidence>
<accession>A0A835DE95</accession>
<keyword evidence="8" id="KW-1185">Reference proteome</keyword>
<dbReference type="PIRSF" id="PIRSF036417">
    <property type="entry name" value="3-ktacl-CoA_syn"/>
    <property type="match status" value="1"/>
</dbReference>
<protein>
    <recommendedName>
        <fullName evidence="4">3-ketoacyl-CoA synthase</fullName>
        <ecNumber evidence="4">2.3.1.-</ecNumber>
    </recommendedName>
</protein>
<dbReference type="UniPathway" id="UPA00094"/>
<sequence length="466" mass="52626">MELFTVLCLLPLPLFYLFFLLWKLVDQWRGQTLYIMDYELFKPSDDRKLNTDFCGQIIRRNENLGIEEYKFLLRTIVNSGIGEDTYAPENVIAGREKYPPFVDALSEMDEFFFDTLDKLFAKSGVSPSDIDILVLNVSMLSPSPSLTARIVNHYKMKEGIKTFNLSGMGCSASLVSVDLVRNLFKSYKNVYAIVLTTESMGPNWYLGSDRSMMLTNCLFRTGGCTMLLTNKSALKHQAKFKLKCLVRTHHGASDDAYQCCIQKDDQQGYKGFYLSKYLTKAATRAFVDNLRELAPKVLPLRELLRYIIVSRIRSKNSSSTSSGGKAGVNFKAGVDHFCIHAGGVAVIDGVGRSLELSQFDLEPTRMTLFRFGNTSASSLWYVLGYMEAKKRLKKGDRLMMISFGAGFKCNSCLWEVVRDLDDGNVWKDSLSNYPPKTLTSPFMEKYGWLLEENADAILKMNGGLLP</sequence>
<evidence type="ECO:0000256" key="4">
    <source>
        <dbReference type="PIRNR" id="PIRNR036417"/>
    </source>
</evidence>
<reference evidence="7 8" key="1">
    <citation type="submission" date="2020-04" db="EMBL/GenBank/DDBJ databases">
        <title>Plant Genome Project.</title>
        <authorList>
            <person name="Zhang R.-G."/>
        </authorList>
    </citation>
    <scope>NUCLEOTIDE SEQUENCE [LARGE SCALE GENOMIC DNA]</scope>
    <source>
        <strain evidence="7">YNK0</strain>
        <tissue evidence="7">Leaf</tissue>
    </source>
</reference>
<comment type="pathway">
    <text evidence="4">Lipid metabolism; fatty acid biosynthesis.</text>
</comment>
<dbReference type="EMBL" id="JABCRI010000011">
    <property type="protein sequence ID" value="KAF8397562.1"/>
    <property type="molecule type" value="Genomic_DNA"/>
</dbReference>
<dbReference type="CDD" id="cd00831">
    <property type="entry name" value="CHS_like"/>
    <property type="match status" value="1"/>
</dbReference>
<dbReference type="Proteomes" id="UP000655225">
    <property type="component" value="Unassembled WGS sequence"/>
</dbReference>